<protein>
    <submittedName>
        <fullName evidence="1">Uncharacterized protein</fullName>
    </submittedName>
</protein>
<reference evidence="1 2" key="1">
    <citation type="journal article" date="2019" name="BMC Genomics">
        <title>Chromosome level assembly and comparative genome analysis confirm lager-brewing yeasts originated from a single hybridization.</title>
        <authorList>
            <person name="Salazar A.N."/>
            <person name="Gorter de Vries A.R."/>
            <person name="van den Broek M."/>
            <person name="Brouwers N."/>
            <person name="de la Torre Cortes P."/>
            <person name="Kuijpers N.G.A."/>
            <person name="Daran J.G."/>
            <person name="Abeel T."/>
        </authorList>
    </citation>
    <scope>NUCLEOTIDE SEQUENCE [LARGE SCALE GENOMIC DNA]</scope>
    <source>
        <strain evidence="1 2">CBS 1483</strain>
    </source>
</reference>
<evidence type="ECO:0000313" key="1">
    <source>
        <dbReference type="EMBL" id="QID82453.1"/>
    </source>
</evidence>
<keyword evidence="2" id="KW-1185">Reference proteome</keyword>
<name>A0A6C1E0N5_SACPS</name>
<dbReference type="AlphaFoldDB" id="A0A6C1E0N5"/>
<evidence type="ECO:0000313" key="2">
    <source>
        <dbReference type="Proteomes" id="UP000501346"/>
    </source>
</evidence>
<dbReference type="Proteomes" id="UP000501346">
    <property type="component" value="Chromosome ScXV-ScXI"/>
</dbReference>
<proteinExistence type="predicted"/>
<dbReference type="OrthoDB" id="4064753at2759"/>
<sequence>MKATLLLKAQLSPVSYTTKKSFQRQLNRTPYTAFQYFFQLEVQKLHNVSKYEDIINYVRGNSNFKRFARNEWDTMSLTKKRLYYASFCQSMDIDILNVSKIELAKRLEIPIPAMSEYLLFRNKFKVKFDSHCSSLERKDRKSVPRPSITRKVATTEICSKSRSNTPLGKINPRKRLVALKRISRSENTAKNHSHEAQNYLYDYMKRFQQMCKECRYAWNEKVDYDQKLEIRKKLQVWRAKFEEVMDNEIQILQKNMDIMSKFGLRSESYLTAADHNTNTQPNNILPMTYLLKKK</sequence>
<accession>A0A6C1E0N5</accession>
<organism evidence="1 2">
    <name type="scientific">Saccharomyces pastorianus</name>
    <name type="common">Lager yeast</name>
    <name type="synonym">Saccharomyces cerevisiae x Saccharomyces eubayanus</name>
    <dbReference type="NCBI Taxonomy" id="27292"/>
    <lineage>
        <taxon>Eukaryota</taxon>
        <taxon>Fungi</taxon>
        <taxon>Dikarya</taxon>
        <taxon>Ascomycota</taxon>
        <taxon>Saccharomycotina</taxon>
        <taxon>Saccharomycetes</taxon>
        <taxon>Saccharomycetales</taxon>
        <taxon>Saccharomycetaceae</taxon>
        <taxon>Saccharomyces</taxon>
    </lineage>
</organism>
<gene>
    <name evidence="1" type="ORF">GRS66_004876</name>
</gene>
<dbReference type="EMBL" id="CP048996">
    <property type="protein sequence ID" value="QID82453.1"/>
    <property type="molecule type" value="Genomic_DNA"/>
</dbReference>